<accession>A0A418PNT8</accession>
<keyword evidence="5 7" id="KW-1133">Transmembrane helix</keyword>
<dbReference type="OrthoDB" id="1111069at2"/>
<comment type="subcellular location">
    <subcellularLocation>
        <location evidence="1">Cell membrane</location>
        <topology evidence="1">Multi-pass membrane protein</topology>
    </subcellularLocation>
</comment>
<evidence type="ECO:0000256" key="5">
    <source>
        <dbReference type="ARBA" id="ARBA00022989"/>
    </source>
</evidence>
<dbReference type="InterPro" id="IPR003593">
    <property type="entry name" value="AAA+_ATPase"/>
</dbReference>
<keyword evidence="11" id="KW-1185">Reference proteome</keyword>
<dbReference type="SMART" id="SM00382">
    <property type="entry name" value="AAA"/>
    <property type="match status" value="1"/>
</dbReference>
<dbReference type="PROSITE" id="PS50893">
    <property type="entry name" value="ABC_TRANSPORTER_2"/>
    <property type="match status" value="1"/>
</dbReference>
<protein>
    <submittedName>
        <fullName evidence="10">ABC transporter ATP-binding protein</fullName>
    </submittedName>
</protein>
<organism evidence="10 11">
    <name type="scientific">Algoriphagus lacus</name>
    <dbReference type="NCBI Taxonomy" id="2056311"/>
    <lineage>
        <taxon>Bacteria</taxon>
        <taxon>Pseudomonadati</taxon>
        <taxon>Bacteroidota</taxon>
        <taxon>Cytophagia</taxon>
        <taxon>Cytophagales</taxon>
        <taxon>Cyclobacteriaceae</taxon>
        <taxon>Algoriphagus</taxon>
    </lineage>
</organism>
<dbReference type="SUPFAM" id="SSF90123">
    <property type="entry name" value="ABC transporter transmembrane region"/>
    <property type="match status" value="1"/>
</dbReference>
<evidence type="ECO:0000313" key="11">
    <source>
        <dbReference type="Proteomes" id="UP000283522"/>
    </source>
</evidence>
<dbReference type="FunFam" id="3.40.50.300:FF:000218">
    <property type="entry name" value="Multidrug ABC transporter ATP-binding protein"/>
    <property type="match status" value="1"/>
</dbReference>
<dbReference type="GO" id="GO:0015421">
    <property type="term" value="F:ABC-type oligopeptide transporter activity"/>
    <property type="evidence" value="ECO:0007669"/>
    <property type="project" value="TreeGrafter"/>
</dbReference>
<comment type="caution">
    <text evidence="10">The sequence shown here is derived from an EMBL/GenBank/DDBJ whole genome shotgun (WGS) entry which is preliminary data.</text>
</comment>
<evidence type="ECO:0000256" key="4">
    <source>
        <dbReference type="ARBA" id="ARBA00022840"/>
    </source>
</evidence>
<dbReference type="InterPro" id="IPR039421">
    <property type="entry name" value="Type_1_exporter"/>
</dbReference>
<feature type="domain" description="ABC transporter" evidence="8">
    <location>
        <begin position="367"/>
        <end position="600"/>
    </location>
</feature>
<dbReference type="Pfam" id="PF00005">
    <property type="entry name" value="ABC_tran"/>
    <property type="match status" value="1"/>
</dbReference>
<dbReference type="PANTHER" id="PTHR43394">
    <property type="entry name" value="ATP-DEPENDENT PERMEASE MDL1, MITOCHONDRIAL"/>
    <property type="match status" value="1"/>
</dbReference>
<gene>
    <name evidence="10" type="ORF">D0X99_16590</name>
</gene>
<evidence type="ECO:0000256" key="6">
    <source>
        <dbReference type="ARBA" id="ARBA00023136"/>
    </source>
</evidence>
<dbReference type="GO" id="GO:0016887">
    <property type="term" value="F:ATP hydrolysis activity"/>
    <property type="evidence" value="ECO:0007669"/>
    <property type="project" value="InterPro"/>
</dbReference>
<evidence type="ECO:0000256" key="1">
    <source>
        <dbReference type="ARBA" id="ARBA00004651"/>
    </source>
</evidence>
<dbReference type="RefSeq" id="WP_119478976.1">
    <property type="nucleotide sequence ID" value="NZ_QXML01000009.1"/>
</dbReference>
<feature type="transmembrane region" description="Helical" evidence="7">
    <location>
        <begin position="174"/>
        <end position="203"/>
    </location>
</feature>
<evidence type="ECO:0000259" key="8">
    <source>
        <dbReference type="PROSITE" id="PS50893"/>
    </source>
</evidence>
<dbReference type="InterPro" id="IPR003439">
    <property type="entry name" value="ABC_transporter-like_ATP-bd"/>
</dbReference>
<name>A0A418PNT8_9BACT</name>
<feature type="transmembrane region" description="Helical" evidence="7">
    <location>
        <begin position="271"/>
        <end position="290"/>
    </location>
</feature>
<dbReference type="Gene3D" id="1.20.1560.10">
    <property type="entry name" value="ABC transporter type 1, transmembrane domain"/>
    <property type="match status" value="1"/>
</dbReference>
<evidence type="ECO:0000256" key="3">
    <source>
        <dbReference type="ARBA" id="ARBA00022741"/>
    </source>
</evidence>
<proteinExistence type="predicted"/>
<keyword evidence="4 10" id="KW-0067">ATP-binding</keyword>
<feature type="transmembrane region" description="Helical" evidence="7">
    <location>
        <begin position="302"/>
        <end position="318"/>
    </location>
</feature>
<dbReference type="AlphaFoldDB" id="A0A418PNT8"/>
<feature type="transmembrane region" description="Helical" evidence="7">
    <location>
        <begin position="21"/>
        <end position="43"/>
    </location>
</feature>
<dbReference type="Proteomes" id="UP000283522">
    <property type="component" value="Unassembled WGS sequence"/>
</dbReference>
<keyword evidence="3" id="KW-0547">Nucleotide-binding</keyword>
<evidence type="ECO:0000259" key="9">
    <source>
        <dbReference type="PROSITE" id="PS50929"/>
    </source>
</evidence>
<dbReference type="GO" id="GO:0005886">
    <property type="term" value="C:plasma membrane"/>
    <property type="evidence" value="ECO:0007669"/>
    <property type="project" value="UniProtKB-SubCell"/>
</dbReference>
<dbReference type="CDD" id="cd18552">
    <property type="entry name" value="ABC_6TM_MsbA_like"/>
    <property type="match status" value="1"/>
</dbReference>
<keyword evidence="2 7" id="KW-0812">Transmembrane</keyword>
<dbReference type="SUPFAM" id="SSF52540">
    <property type="entry name" value="P-loop containing nucleoside triphosphate hydrolases"/>
    <property type="match status" value="1"/>
</dbReference>
<evidence type="ECO:0000256" key="7">
    <source>
        <dbReference type="SAM" id="Phobius"/>
    </source>
</evidence>
<dbReference type="InterPro" id="IPR027417">
    <property type="entry name" value="P-loop_NTPase"/>
</dbReference>
<dbReference type="PANTHER" id="PTHR43394:SF1">
    <property type="entry name" value="ATP-BINDING CASSETTE SUB-FAMILY B MEMBER 10, MITOCHONDRIAL"/>
    <property type="match status" value="1"/>
</dbReference>
<keyword evidence="6 7" id="KW-0472">Membrane</keyword>
<dbReference type="Gene3D" id="3.40.50.300">
    <property type="entry name" value="P-loop containing nucleotide triphosphate hydrolases"/>
    <property type="match status" value="1"/>
</dbReference>
<sequence length="606" mass="68031">MSTYFRILGFAKPISNYALPYFVLIALATLFGTLNLALLAPLLTALFSPPGTKTIAAPESSVDIMAWFEYLTYRIQSETSQEQTLLWICVSILVSVFLSNLFRYASFRVMENFRIHTLLNLRKALFNRVMEKDLTYFTNQRKGDIISKIASDVQIVQFSVTSSLQVLIKEPLQLGAYLLVLFSISVKLTLFSVLVIPVSAWVISKIVRRLKSQAKDAQERFGNMISYLDEALSGMRIIKAFNATERIKSKFHQENIAFSELGKKMAYRQQLASPVSEFLGVAMVAILVLYGGNLVLQQREGLSASAFITYIAIFSQIMRPAKAITESYSQLQSGLAAGERVLEVLDEKDPFKEPENCVELKEFKNRISFQEVSFAYEERRVLRDIDLSIEKGKTIALVGPSGGGKSTLMDMVPRFLRPTLGKVLIDDLDLNLVRSTSLRSLIGFVNQDSILFHDSIRNNIAFGKPDASLEEIQQAARIANAHDFILETAQGYDTLIGERGTKLSGGQRQRLCIARAVLQNPPILLLDEATSALDTESEHLVQDALQNLMKNRTTLVIAHRLSTIQKADEIIVLDQGEIKERGTHYELLFKEGIYSRLIDKQSFHTA</sequence>
<dbReference type="PROSITE" id="PS00211">
    <property type="entry name" value="ABC_TRANSPORTER_1"/>
    <property type="match status" value="1"/>
</dbReference>
<reference evidence="10 11" key="1">
    <citation type="submission" date="2018-09" db="EMBL/GenBank/DDBJ databases">
        <authorList>
            <person name="Wang X."/>
            <person name="Du Z."/>
        </authorList>
    </citation>
    <scope>NUCLEOTIDE SEQUENCE [LARGE SCALE GENOMIC DNA]</scope>
    <source>
        <strain evidence="10 11">N3</strain>
    </source>
</reference>
<evidence type="ECO:0000313" key="10">
    <source>
        <dbReference type="EMBL" id="RIW13390.1"/>
    </source>
</evidence>
<dbReference type="PROSITE" id="PS50929">
    <property type="entry name" value="ABC_TM1F"/>
    <property type="match status" value="1"/>
</dbReference>
<dbReference type="Pfam" id="PF00664">
    <property type="entry name" value="ABC_membrane"/>
    <property type="match status" value="1"/>
</dbReference>
<evidence type="ECO:0000256" key="2">
    <source>
        <dbReference type="ARBA" id="ARBA00022692"/>
    </source>
</evidence>
<feature type="domain" description="ABC transmembrane type-1" evidence="9">
    <location>
        <begin position="22"/>
        <end position="333"/>
    </location>
</feature>
<feature type="transmembrane region" description="Helical" evidence="7">
    <location>
        <begin position="85"/>
        <end position="105"/>
    </location>
</feature>
<dbReference type="GO" id="GO:0005524">
    <property type="term" value="F:ATP binding"/>
    <property type="evidence" value="ECO:0007669"/>
    <property type="project" value="UniProtKB-KW"/>
</dbReference>
<dbReference type="EMBL" id="QXML01000009">
    <property type="protein sequence ID" value="RIW13390.1"/>
    <property type="molecule type" value="Genomic_DNA"/>
</dbReference>
<dbReference type="InterPro" id="IPR017871">
    <property type="entry name" value="ABC_transporter-like_CS"/>
</dbReference>
<dbReference type="InterPro" id="IPR011527">
    <property type="entry name" value="ABC1_TM_dom"/>
</dbReference>
<dbReference type="InterPro" id="IPR036640">
    <property type="entry name" value="ABC1_TM_sf"/>
</dbReference>